<comment type="caution">
    <text evidence="1">The sequence shown here is derived from an EMBL/GenBank/DDBJ whole genome shotgun (WGS) entry which is preliminary data.</text>
</comment>
<proteinExistence type="predicted"/>
<name>A0A5B7FTP1_PORTR</name>
<protein>
    <submittedName>
        <fullName evidence="1">Uncharacterized protein</fullName>
    </submittedName>
</protein>
<keyword evidence="2" id="KW-1185">Reference proteome</keyword>
<accession>A0A5B7FTP1</accession>
<evidence type="ECO:0000313" key="1">
    <source>
        <dbReference type="EMBL" id="MPC48896.1"/>
    </source>
</evidence>
<gene>
    <name evidence="1" type="ORF">E2C01_042682</name>
</gene>
<sequence length="107" mass="11865">MVTHPLATSLLLPTLLPSSSKLSITRFYLRLGIEHTPNYILSLNLLHGIVINGPKLPTMAGHCPRLPTQTLRLRCQSPQVTTAMEQVQMLLLAQIKVISALQQQLMT</sequence>
<reference evidence="1 2" key="1">
    <citation type="submission" date="2019-05" db="EMBL/GenBank/DDBJ databases">
        <title>Another draft genome of Portunus trituberculatus and its Hox gene families provides insights of decapod evolution.</title>
        <authorList>
            <person name="Jeong J.-H."/>
            <person name="Song I."/>
            <person name="Kim S."/>
            <person name="Choi T."/>
            <person name="Kim D."/>
            <person name="Ryu S."/>
            <person name="Kim W."/>
        </authorList>
    </citation>
    <scope>NUCLEOTIDE SEQUENCE [LARGE SCALE GENOMIC DNA]</scope>
    <source>
        <tissue evidence="1">Muscle</tissue>
    </source>
</reference>
<organism evidence="1 2">
    <name type="scientific">Portunus trituberculatus</name>
    <name type="common">Swimming crab</name>
    <name type="synonym">Neptunus trituberculatus</name>
    <dbReference type="NCBI Taxonomy" id="210409"/>
    <lineage>
        <taxon>Eukaryota</taxon>
        <taxon>Metazoa</taxon>
        <taxon>Ecdysozoa</taxon>
        <taxon>Arthropoda</taxon>
        <taxon>Crustacea</taxon>
        <taxon>Multicrustacea</taxon>
        <taxon>Malacostraca</taxon>
        <taxon>Eumalacostraca</taxon>
        <taxon>Eucarida</taxon>
        <taxon>Decapoda</taxon>
        <taxon>Pleocyemata</taxon>
        <taxon>Brachyura</taxon>
        <taxon>Eubrachyura</taxon>
        <taxon>Portunoidea</taxon>
        <taxon>Portunidae</taxon>
        <taxon>Portuninae</taxon>
        <taxon>Portunus</taxon>
    </lineage>
</organism>
<dbReference type="EMBL" id="VSRR010008541">
    <property type="protein sequence ID" value="MPC48896.1"/>
    <property type="molecule type" value="Genomic_DNA"/>
</dbReference>
<evidence type="ECO:0000313" key="2">
    <source>
        <dbReference type="Proteomes" id="UP000324222"/>
    </source>
</evidence>
<dbReference type="Proteomes" id="UP000324222">
    <property type="component" value="Unassembled WGS sequence"/>
</dbReference>
<dbReference type="AlphaFoldDB" id="A0A5B7FTP1"/>